<keyword evidence="7" id="KW-1185">Reference proteome</keyword>
<comment type="similarity">
    <text evidence="2">Belongs to the PheA/TfdB FAD monooxygenase family.</text>
</comment>
<proteinExistence type="inferred from homology"/>
<dbReference type="Proteomes" id="UP001629246">
    <property type="component" value="Unassembled WGS sequence"/>
</dbReference>
<evidence type="ECO:0000259" key="5">
    <source>
        <dbReference type="Pfam" id="PF01494"/>
    </source>
</evidence>
<dbReference type="Gene3D" id="3.30.70.2450">
    <property type="match status" value="1"/>
</dbReference>
<dbReference type="SUPFAM" id="SSF51905">
    <property type="entry name" value="FAD/NAD(P)-binding domain"/>
    <property type="match status" value="1"/>
</dbReference>
<feature type="domain" description="FAD-binding" evidence="5">
    <location>
        <begin position="6"/>
        <end position="351"/>
    </location>
</feature>
<organism evidence="6 7">
    <name type="scientific">Herbaspirillum lusitanum</name>
    <dbReference type="NCBI Taxonomy" id="213312"/>
    <lineage>
        <taxon>Bacteria</taxon>
        <taxon>Pseudomonadati</taxon>
        <taxon>Pseudomonadota</taxon>
        <taxon>Betaproteobacteria</taxon>
        <taxon>Burkholderiales</taxon>
        <taxon>Oxalobacteraceae</taxon>
        <taxon>Herbaspirillum</taxon>
    </lineage>
</organism>
<dbReference type="InterPro" id="IPR036249">
    <property type="entry name" value="Thioredoxin-like_sf"/>
</dbReference>
<dbReference type="RefSeq" id="WP_408159899.1">
    <property type="nucleotide sequence ID" value="NZ_JAQQFM010000009.1"/>
</dbReference>
<comment type="cofactor">
    <cofactor evidence="1">
        <name>FAD</name>
        <dbReference type="ChEBI" id="CHEBI:57692"/>
    </cofactor>
</comment>
<gene>
    <name evidence="6" type="ORF">PQR62_20575</name>
</gene>
<keyword evidence="3" id="KW-0285">Flavoprotein</keyword>
<dbReference type="SUPFAM" id="SSF52833">
    <property type="entry name" value="Thioredoxin-like"/>
    <property type="match status" value="1"/>
</dbReference>
<evidence type="ECO:0000256" key="2">
    <source>
        <dbReference type="ARBA" id="ARBA00007801"/>
    </source>
</evidence>
<evidence type="ECO:0000256" key="4">
    <source>
        <dbReference type="ARBA" id="ARBA00022827"/>
    </source>
</evidence>
<dbReference type="InterPro" id="IPR036188">
    <property type="entry name" value="FAD/NAD-bd_sf"/>
</dbReference>
<sequence>MKTVSETDVLICGAGPTGLALALVLARYGVRFRLIEKMDAPFHGSRGKGLQPRTLEIFGDLGILDAIMAAGGPYPPQREYLDDGGWRDAPTTAPLAPTPSEPILQPLMLPQFLGEAVMRAKLSESGHQVEYGRELLTLETHEQAVEARIAGQAGEEQLRARYVVGADGGRSRVRHLLDIHLAGKTLGVRAMVADVTLTGLSRDFWHRFNAQDRARQIAICPLAGTDLFQVQAPIAANEANDASEAVDLTPAGLTRMIAERSGRDDISVLAVHWASAFDMHARLADRYRAGRIFLAGDAAHIHPPTGGQGLNTSVQDAYNLGWKLAAVLAGAAEKLLDTYEEERRPVAESMLGMSTRLLDAAGRGDLRRGRETQQLDLGYPESSLALTLPERLQGIAAGDRAPDAPITTAQGEARRLFDLLRGAHWTLIGFHVAPELVAPQHPHLHVHIFGPGGDLLDSQGHFVDAYAPAAGDWILVRPDGYIGAMVSSANLSALEEYLQAVGLSLHAR</sequence>
<comment type="caution">
    <text evidence="6">The sequence shown here is derived from an EMBL/GenBank/DDBJ whole genome shotgun (WGS) entry which is preliminary data.</text>
</comment>
<dbReference type="Gene3D" id="3.50.50.60">
    <property type="entry name" value="FAD/NAD(P)-binding domain"/>
    <property type="match status" value="1"/>
</dbReference>
<evidence type="ECO:0000256" key="3">
    <source>
        <dbReference type="ARBA" id="ARBA00022630"/>
    </source>
</evidence>
<dbReference type="InterPro" id="IPR002938">
    <property type="entry name" value="FAD-bd"/>
</dbReference>
<protein>
    <submittedName>
        <fullName evidence="6">FAD-dependent oxidoreductase</fullName>
    </submittedName>
</protein>
<keyword evidence="4" id="KW-0274">FAD</keyword>
<dbReference type="Pfam" id="PF21274">
    <property type="entry name" value="Rng_hyd_C"/>
    <property type="match status" value="1"/>
</dbReference>
<evidence type="ECO:0000313" key="7">
    <source>
        <dbReference type="Proteomes" id="UP001629246"/>
    </source>
</evidence>
<reference evidence="6 7" key="1">
    <citation type="journal article" date="2024" name="Chem. Sci.">
        <title>Discovery of megapolipeptins by genome mining of a Burkholderiales bacteria collection.</title>
        <authorList>
            <person name="Paulo B.S."/>
            <person name="Recchia M.J.J."/>
            <person name="Lee S."/>
            <person name="Fergusson C.H."/>
            <person name="Romanowski S.B."/>
            <person name="Hernandez A."/>
            <person name="Krull N."/>
            <person name="Liu D.Y."/>
            <person name="Cavanagh H."/>
            <person name="Bos A."/>
            <person name="Gray C.A."/>
            <person name="Murphy B.T."/>
            <person name="Linington R.G."/>
            <person name="Eustaquio A.S."/>
        </authorList>
    </citation>
    <scope>NUCLEOTIDE SEQUENCE [LARGE SCALE GENOMIC DNA]</scope>
    <source>
        <strain evidence="6 7">RL21-008-BIB-A</strain>
    </source>
</reference>
<dbReference type="PANTHER" id="PTHR43004">
    <property type="entry name" value="TRK SYSTEM POTASSIUM UPTAKE PROTEIN"/>
    <property type="match status" value="1"/>
</dbReference>
<dbReference type="PANTHER" id="PTHR43004:SF19">
    <property type="entry name" value="BINDING MONOOXYGENASE, PUTATIVE (JCVI)-RELATED"/>
    <property type="match status" value="1"/>
</dbReference>
<dbReference type="NCBIfam" id="NF004832">
    <property type="entry name" value="PRK06184.1"/>
    <property type="match status" value="1"/>
</dbReference>
<dbReference type="PRINTS" id="PR00420">
    <property type="entry name" value="RNGMNOXGNASE"/>
</dbReference>
<evidence type="ECO:0000313" key="6">
    <source>
        <dbReference type="EMBL" id="MFL9926682.1"/>
    </source>
</evidence>
<dbReference type="EMBL" id="JAQQFM010000009">
    <property type="protein sequence ID" value="MFL9926682.1"/>
    <property type="molecule type" value="Genomic_DNA"/>
</dbReference>
<accession>A0ABW9AF83</accession>
<dbReference type="InterPro" id="IPR050641">
    <property type="entry name" value="RIFMO-like"/>
</dbReference>
<dbReference type="Pfam" id="PF01494">
    <property type="entry name" value="FAD_binding_3"/>
    <property type="match status" value="1"/>
</dbReference>
<name>A0ABW9AF83_9BURK</name>
<evidence type="ECO:0000256" key="1">
    <source>
        <dbReference type="ARBA" id="ARBA00001974"/>
    </source>
</evidence>
<dbReference type="Gene3D" id="3.40.30.120">
    <property type="match status" value="1"/>
</dbReference>